<dbReference type="EMBL" id="PDCK01000043">
    <property type="protein sequence ID" value="PRQ31840.1"/>
    <property type="molecule type" value="Genomic_DNA"/>
</dbReference>
<dbReference type="Proteomes" id="UP000238479">
    <property type="component" value="Chromosome 5"/>
</dbReference>
<sequence>MILCYARHNCVENTVLLFVLTLTKNLRPTKFTLSSVPSSMSTFVPVEQGFQIQSWVLKLGFKSDAIVHCLLNLCTKGR</sequence>
<dbReference type="Gramene" id="PRQ31840">
    <property type="protein sequence ID" value="PRQ31840"/>
    <property type="gene ID" value="RchiOBHm_Chr5g0039841"/>
</dbReference>
<dbReference type="AlphaFoldDB" id="A0A2P6QCD7"/>
<gene>
    <name evidence="1" type="ORF">RchiOBHm_Chr5g0039841</name>
</gene>
<name>A0A2P6QCD7_ROSCH</name>
<organism evidence="1 2">
    <name type="scientific">Rosa chinensis</name>
    <name type="common">China rose</name>
    <dbReference type="NCBI Taxonomy" id="74649"/>
    <lineage>
        <taxon>Eukaryota</taxon>
        <taxon>Viridiplantae</taxon>
        <taxon>Streptophyta</taxon>
        <taxon>Embryophyta</taxon>
        <taxon>Tracheophyta</taxon>
        <taxon>Spermatophyta</taxon>
        <taxon>Magnoliopsida</taxon>
        <taxon>eudicotyledons</taxon>
        <taxon>Gunneridae</taxon>
        <taxon>Pentapetalae</taxon>
        <taxon>rosids</taxon>
        <taxon>fabids</taxon>
        <taxon>Rosales</taxon>
        <taxon>Rosaceae</taxon>
        <taxon>Rosoideae</taxon>
        <taxon>Rosoideae incertae sedis</taxon>
        <taxon>Rosa</taxon>
    </lineage>
</organism>
<proteinExistence type="predicted"/>
<protein>
    <submittedName>
        <fullName evidence="1">Uncharacterized protein</fullName>
    </submittedName>
</protein>
<comment type="caution">
    <text evidence="1">The sequence shown here is derived from an EMBL/GenBank/DDBJ whole genome shotgun (WGS) entry which is preliminary data.</text>
</comment>
<evidence type="ECO:0000313" key="2">
    <source>
        <dbReference type="Proteomes" id="UP000238479"/>
    </source>
</evidence>
<reference evidence="1 2" key="1">
    <citation type="journal article" date="2018" name="Nat. Genet.">
        <title>The Rosa genome provides new insights in the design of modern roses.</title>
        <authorList>
            <person name="Bendahmane M."/>
        </authorList>
    </citation>
    <scope>NUCLEOTIDE SEQUENCE [LARGE SCALE GENOMIC DNA]</scope>
    <source>
        <strain evidence="2">cv. Old Blush</strain>
    </source>
</reference>
<accession>A0A2P6QCD7</accession>
<dbReference type="STRING" id="74649.A0A2P6QCD7"/>
<keyword evidence="2" id="KW-1185">Reference proteome</keyword>
<evidence type="ECO:0000313" key="1">
    <source>
        <dbReference type="EMBL" id="PRQ31840.1"/>
    </source>
</evidence>